<dbReference type="RefSeq" id="WP_051672739.1">
    <property type="nucleotide sequence ID" value="NZ_CADFFX010000010.1"/>
</dbReference>
<sequence>MTDLSTIPCAPAPATAQAGTFGLVDVTLRDAHQCLWSTRMTTETMAPILGAIDRVGYAYVNILGGAVFDVCVRYLHESPWQRVGLLCERLATPCDGLTRGQSLYTFELFPDDIVALNSQVLAALGLTVLTVYDALNDNRNIVSSVRSAHEAGMKVNAMLTYTLSPVHTDAYYVERAAELVALKADFISVKDPTGLLTPERGRTLFPALVAAAGGIPLQLHSHGQSGLAPEVYEAAMAAGFRLGHTAVTPLANGASLPAADDIDARARRMGLASGIDREALAEVSGYFDWVCERDDKPRGKVAAYDPALYEHQVPGGMISNLKSQLQTMNMSHRLPEILEEAAQVRRDLGYPILVSPFAQYIITQAVLNVVQGERYRTIPDEVRKYAMGYYGRLAAQPADVFLERARIRDDERVDEAPAAHLPPALPRLRAQLGASARDEDLLLAAFYSPELLAPLQKHAPACSFRTSPLHELIRYLGSHRDLKHARVRFGGTDVTLSG</sequence>
<dbReference type="Pfam" id="PF02436">
    <property type="entry name" value="PYC_OADA"/>
    <property type="match status" value="1"/>
</dbReference>
<feature type="domain" description="Pyruvate carboxyltransferase" evidence="1">
    <location>
        <begin position="21"/>
        <end position="281"/>
    </location>
</feature>
<dbReference type="PROSITE" id="PS50991">
    <property type="entry name" value="PYR_CT"/>
    <property type="match status" value="1"/>
</dbReference>
<dbReference type="STRING" id="60547.GCA_000751215_03872"/>
<protein>
    <submittedName>
        <fullName evidence="2">Carboxylase</fullName>
    </submittedName>
</protein>
<keyword evidence="3" id="KW-1185">Reference proteome</keyword>
<dbReference type="AlphaFoldDB" id="A0A069PJC4"/>
<dbReference type="Proteomes" id="UP000027466">
    <property type="component" value="Unassembled WGS sequence"/>
</dbReference>
<proteinExistence type="predicted"/>
<gene>
    <name evidence="2" type="ORF">BG61_25745</name>
</gene>
<dbReference type="InterPro" id="IPR003379">
    <property type="entry name" value="Carboxylase_cons_dom"/>
</dbReference>
<dbReference type="CDD" id="cd07937">
    <property type="entry name" value="DRE_TIM_PC_TC_5S"/>
    <property type="match status" value="1"/>
</dbReference>
<dbReference type="SUPFAM" id="SSF89000">
    <property type="entry name" value="post-HMGL domain-like"/>
    <property type="match status" value="1"/>
</dbReference>
<dbReference type="SUPFAM" id="SSF51569">
    <property type="entry name" value="Aldolase"/>
    <property type="match status" value="1"/>
</dbReference>
<evidence type="ECO:0000259" key="1">
    <source>
        <dbReference type="PROSITE" id="PS50991"/>
    </source>
</evidence>
<dbReference type="GO" id="GO:0005737">
    <property type="term" value="C:cytoplasm"/>
    <property type="evidence" value="ECO:0007669"/>
    <property type="project" value="TreeGrafter"/>
</dbReference>
<dbReference type="InterPro" id="IPR013785">
    <property type="entry name" value="Aldolase_TIM"/>
</dbReference>
<dbReference type="PANTHER" id="PTHR43778:SF2">
    <property type="entry name" value="PYRUVATE CARBOXYLASE, MITOCHONDRIAL"/>
    <property type="match status" value="1"/>
</dbReference>
<organism evidence="2 3">
    <name type="scientific">Caballeronia glathei</name>
    <dbReference type="NCBI Taxonomy" id="60547"/>
    <lineage>
        <taxon>Bacteria</taxon>
        <taxon>Pseudomonadati</taxon>
        <taxon>Pseudomonadota</taxon>
        <taxon>Betaproteobacteria</taxon>
        <taxon>Burkholderiales</taxon>
        <taxon>Burkholderiaceae</taxon>
        <taxon>Caballeronia</taxon>
    </lineage>
</organism>
<dbReference type="InterPro" id="IPR000891">
    <property type="entry name" value="PYR_CT"/>
</dbReference>
<dbReference type="GO" id="GO:0006094">
    <property type="term" value="P:gluconeogenesis"/>
    <property type="evidence" value="ECO:0007669"/>
    <property type="project" value="TreeGrafter"/>
</dbReference>
<dbReference type="InterPro" id="IPR055268">
    <property type="entry name" value="PCB-like"/>
</dbReference>
<comment type="caution">
    <text evidence="2">The sequence shown here is derived from an EMBL/GenBank/DDBJ whole genome shotgun (WGS) entry which is preliminary data.</text>
</comment>
<dbReference type="GO" id="GO:0004736">
    <property type="term" value="F:pyruvate carboxylase activity"/>
    <property type="evidence" value="ECO:0007669"/>
    <property type="project" value="TreeGrafter"/>
</dbReference>
<dbReference type="Gene3D" id="3.20.20.70">
    <property type="entry name" value="Aldolase class I"/>
    <property type="match status" value="1"/>
</dbReference>
<evidence type="ECO:0000313" key="3">
    <source>
        <dbReference type="Proteomes" id="UP000027466"/>
    </source>
</evidence>
<dbReference type="PANTHER" id="PTHR43778">
    <property type="entry name" value="PYRUVATE CARBOXYLASE"/>
    <property type="match status" value="1"/>
</dbReference>
<evidence type="ECO:0000313" key="2">
    <source>
        <dbReference type="EMBL" id="KDR40477.1"/>
    </source>
</evidence>
<dbReference type="NCBIfam" id="NF006761">
    <property type="entry name" value="PRK09282.1"/>
    <property type="match status" value="1"/>
</dbReference>
<name>A0A069PJC4_9BURK</name>
<reference evidence="2 3" key="1">
    <citation type="submission" date="2014-03" db="EMBL/GenBank/DDBJ databases">
        <title>Draft Genome Sequences of Four Burkholderia Strains.</title>
        <authorList>
            <person name="Liu X.Y."/>
            <person name="Li C.X."/>
            <person name="Xu J.H."/>
        </authorList>
    </citation>
    <scope>NUCLEOTIDE SEQUENCE [LARGE SCALE GENOMIC DNA]</scope>
    <source>
        <strain evidence="2 3">DSM 50014</strain>
    </source>
</reference>
<accession>A0A069PJC4</accession>
<dbReference type="EMBL" id="JFHC01000040">
    <property type="protein sequence ID" value="KDR40477.1"/>
    <property type="molecule type" value="Genomic_DNA"/>
</dbReference>